<dbReference type="InterPro" id="IPR017850">
    <property type="entry name" value="Alkaline_phosphatase_core_sf"/>
</dbReference>
<dbReference type="EC" id="3.1.4.3" evidence="4"/>
<dbReference type="GO" id="GO:0034480">
    <property type="term" value="F:phosphatidylcholine phospholipase C activity"/>
    <property type="evidence" value="ECO:0007669"/>
    <property type="project" value="UniProtKB-EC"/>
</dbReference>
<sequence length="542" mass="57681">MRARLPVAATAVAAATGLLLAACGAPGGTQQVTNAGAAFTAADAASYHPAGTTTPIKHVVVIFGENISFDHYFGTYPKAANTDGTPFTAARHTPKVDGLTNKLLTNNPNAYNPKRLASSQALTCDQNHGYSAEQKAVNGGKADKFVEFTETSKCTGQPVLFGEPGLVMDYYDGNTVTAMWNYAQHYSMSDNSFNTVYGPSTPGALNLISGQTHGGQAYDPKTGQPTTDAYAVQSPDKNGIGTITNDPDPYYDDCSNNNGKASNNLAVMHGQNVGDLLNKQNVTWGWFQGGFKPTGAANGKAVCGASHANIGGNTANDYSPHHSPFQYYKSTSNPKHLAPSSVAAIGHTDQANHQYDTSDFDAALAANNLPAVSFLKAGEYQDGHAGYSDPLDEQAFVVKEINALQKSPEWKSTAIVLAYDDSDGWYDHVTPPSVNGSNDAALDQAALCGKKHVAGGYADRCGYGPRLPLLVVSPYAKTNHVDHSLTDQSSILKFIEDNWRTGRIGDHSFDQRAGSLNSMFNWWSRPNTKQLILDPKTGAVVS</sequence>
<dbReference type="RefSeq" id="WP_209693112.1">
    <property type="nucleotide sequence ID" value="NZ_BAAAVU010000016.1"/>
</dbReference>
<name>A0ABS4UEH4_9ACTN</name>
<dbReference type="InterPro" id="IPR007312">
    <property type="entry name" value="Phosphoesterase"/>
</dbReference>
<gene>
    <name evidence="4" type="ORF">JOF29_001088</name>
</gene>
<evidence type="ECO:0000256" key="3">
    <source>
        <dbReference type="SAM" id="SignalP"/>
    </source>
</evidence>
<dbReference type="Gene3D" id="3.40.720.10">
    <property type="entry name" value="Alkaline Phosphatase, subunit A"/>
    <property type="match status" value="2"/>
</dbReference>
<protein>
    <submittedName>
        <fullName evidence="4">Phospholipase C</fullName>
        <ecNumber evidence="4">3.1.4.3</ecNumber>
    </submittedName>
</protein>
<evidence type="ECO:0000256" key="1">
    <source>
        <dbReference type="ARBA" id="ARBA00022801"/>
    </source>
</evidence>
<evidence type="ECO:0000313" key="4">
    <source>
        <dbReference type="EMBL" id="MBP2350005.1"/>
    </source>
</evidence>
<accession>A0ABS4UEH4</accession>
<dbReference type="EMBL" id="JAGINT010000001">
    <property type="protein sequence ID" value="MBP2350005.1"/>
    <property type="molecule type" value="Genomic_DNA"/>
</dbReference>
<keyword evidence="1 4" id="KW-0378">Hydrolase</keyword>
<dbReference type="Pfam" id="PF04185">
    <property type="entry name" value="Phosphoesterase"/>
    <property type="match status" value="1"/>
</dbReference>
<evidence type="ECO:0000256" key="2">
    <source>
        <dbReference type="ARBA" id="ARBA00023026"/>
    </source>
</evidence>
<keyword evidence="5" id="KW-1185">Reference proteome</keyword>
<dbReference type="PANTHER" id="PTHR31956">
    <property type="entry name" value="NON-SPECIFIC PHOSPHOLIPASE C4-RELATED"/>
    <property type="match status" value="1"/>
</dbReference>
<organism evidence="4 5">
    <name type="scientific">Kribbella aluminosa</name>
    <dbReference type="NCBI Taxonomy" id="416017"/>
    <lineage>
        <taxon>Bacteria</taxon>
        <taxon>Bacillati</taxon>
        <taxon>Actinomycetota</taxon>
        <taxon>Actinomycetes</taxon>
        <taxon>Propionibacteriales</taxon>
        <taxon>Kribbellaceae</taxon>
        <taxon>Kribbella</taxon>
    </lineage>
</organism>
<dbReference type="Proteomes" id="UP000755585">
    <property type="component" value="Unassembled WGS sequence"/>
</dbReference>
<dbReference type="PROSITE" id="PS51257">
    <property type="entry name" value="PROKAR_LIPOPROTEIN"/>
    <property type="match status" value="1"/>
</dbReference>
<reference evidence="4 5" key="1">
    <citation type="submission" date="2021-03" db="EMBL/GenBank/DDBJ databases">
        <title>Sequencing the genomes of 1000 actinobacteria strains.</title>
        <authorList>
            <person name="Klenk H.-P."/>
        </authorList>
    </citation>
    <scope>NUCLEOTIDE SEQUENCE [LARGE SCALE GENOMIC DNA]</scope>
    <source>
        <strain evidence="4 5">DSM 18824</strain>
    </source>
</reference>
<feature type="chain" id="PRO_5046268302" evidence="3">
    <location>
        <begin position="22"/>
        <end position="542"/>
    </location>
</feature>
<feature type="signal peptide" evidence="3">
    <location>
        <begin position="1"/>
        <end position="21"/>
    </location>
</feature>
<dbReference type="CDD" id="cd16013">
    <property type="entry name" value="AcpA"/>
    <property type="match status" value="1"/>
</dbReference>
<evidence type="ECO:0000313" key="5">
    <source>
        <dbReference type="Proteomes" id="UP000755585"/>
    </source>
</evidence>
<comment type="caution">
    <text evidence="4">The sequence shown here is derived from an EMBL/GenBank/DDBJ whole genome shotgun (WGS) entry which is preliminary data.</text>
</comment>
<keyword evidence="2" id="KW-0843">Virulence</keyword>
<keyword evidence="3" id="KW-0732">Signal</keyword>
<dbReference type="PANTHER" id="PTHR31956:SF1">
    <property type="entry name" value="NON-SPECIFIC PHOSPHOLIPASE C1"/>
    <property type="match status" value="1"/>
</dbReference>
<proteinExistence type="predicted"/>